<evidence type="ECO:0000313" key="9">
    <source>
        <dbReference type="Proteomes" id="UP000636479"/>
    </source>
</evidence>
<comment type="subcellular location">
    <subcellularLocation>
        <location evidence="1">Endomembrane system</location>
        <topology evidence="1">Multi-pass membrane protein</topology>
    </subcellularLocation>
</comment>
<evidence type="ECO:0000256" key="3">
    <source>
        <dbReference type="ARBA" id="ARBA00022989"/>
    </source>
</evidence>
<keyword evidence="4 6" id="KW-0472">Membrane</keyword>
<name>A0A8H6SR89_9AGAR</name>
<dbReference type="PRINTS" id="PR01000">
    <property type="entry name" value="SREBPS2PTASE"/>
</dbReference>
<dbReference type="GO" id="GO:1905897">
    <property type="term" value="P:regulation of response to endoplasmic reticulum stress"/>
    <property type="evidence" value="ECO:0007669"/>
    <property type="project" value="TreeGrafter"/>
</dbReference>
<dbReference type="InterPro" id="IPR001193">
    <property type="entry name" value="MBTPS2"/>
</dbReference>
<dbReference type="InterPro" id="IPR008915">
    <property type="entry name" value="Peptidase_M50"/>
</dbReference>
<keyword evidence="2 6" id="KW-0812">Transmembrane</keyword>
<evidence type="ECO:0000256" key="1">
    <source>
        <dbReference type="ARBA" id="ARBA00004127"/>
    </source>
</evidence>
<dbReference type="GO" id="GO:0016020">
    <property type="term" value="C:membrane"/>
    <property type="evidence" value="ECO:0007669"/>
    <property type="project" value="InterPro"/>
</dbReference>
<dbReference type="Pfam" id="PF02163">
    <property type="entry name" value="Peptidase_M50"/>
    <property type="match status" value="1"/>
</dbReference>
<dbReference type="GO" id="GO:0005737">
    <property type="term" value="C:cytoplasm"/>
    <property type="evidence" value="ECO:0007669"/>
    <property type="project" value="TreeGrafter"/>
</dbReference>
<evidence type="ECO:0000256" key="5">
    <source>
        <dbReference type="ARBA" id="ARBA00032658"/>
    </source>
</evidence>
<dbReference type="PANTHER" id="PTHR13325">
    <property type="entry name" value="PROTEASE M50 MEMBRANE-BOUND TRANSCRIPTION FACTOR SITE 2 PROTEASE"/>
    <property type="match status" value="1"/>
</dbReference>
<gene>
    <name evidence="8" type="ORF">MIND_00603900</name>
</gene>
<organism evidence="8 9">
    <name type="scientific">Mycena indigotica</name>
    <dbReference type="NCBI Taxonomy" id="2126181"/>
    <lineage>
        <taxon>Eukaryota</taxon>
        <taxon>Fungi</taxon>
        <taxon>Dikarya</taxon>
        <taxon>Basidiomycota</taxon>
        <taxon>Agaricomycotina</taxon>
        <taxon>Agaricomycetes</taxon>
        <taxon>Agaricomycetidae</taxon>
        <taxon>Agaricales</taxon>
        <taxon>Marasmiineae</taxon>
        <taxon>Mycenaceae</taxon>
        <taxon>Mycena</taxon>
    </lineage>
</organism>
<dbReference type="EMBL" id="JACAZF010000005">
    <property type="protein sequence ID" value="KAF7303743.1"/>
    <property type="molecule type" value="Genomic_DNA"/>
</dbReference>
<feature type="transmembrane region" description="Helical" evidence="6">
    <location>
        <begin position="309"/>
        <end position="331"/>
    </location>
</feature>
<dbReference type="GO" id="GO:0031293">
    <property type="term" value="P:membrane protein intracellular domain proteolysis"/>
    <property type="evidence" value="ECO:0007669"/>
    <property type="project" value="TreeGrafter"/>
</dbReference>
<dbReference type="PANTHER" id="PTHR13325:SF3">
    <property type="entry name" value="MEMBRANE-BOUND TRANSCRIPTION FACTOR SITE-2 PROTEASE"/>
    <property type="match status" value="1"/>
</dbReference>
<dbReference type="GeneID" id="59345310"/>
<evidence type="ECO:0000256" key="6">
    <source>
        <dbReference type="SAM" id="Phobius"/>
    </source>
</evidence>
<keyword evidence="9" id="KW-1185">Reference proteome</keyword>
<evidence type="ECO:0000313" key="8">
    <source>
        <dbReference type="EMBL" id="KAF7303743.1"/>
    </source>
</evidence>
<dbReference type="Proteomes" id="UP000636479">
    <property type="component" value="Unassembled WGS sequence"/>
</dbReference>
<feature type="domain" description="Peptidase M50" evidence="7">
    <location>
        <begin position="49"/>
        <end position="127"/>
    </location>
</feature>
<evidence type="ECO:0000256" key="2">
    <source>
        <dbReference type="ARBA" id="ARBA00022692"/>
    </source>
</evidence>
<dbReference type="RefSeq" id="XP_037220715.1">
    <property type="nucleotide sequence ID" value="XM_037362794.1"/>
</dbReference>
<dbReference type="GO" id="GO:0012505">
    <property type="term" value="C:endomembrane system"/>
    <property type="evidence" value="ECO:0007669"/>
    <property type="project" value="UniProtKB-SubCell"/>
</dbReference>
<keyword evidence="8" id="KW-0808">Transferase</keyword>
<reference evidence="8" key="1">
    <citation type="submission" date="2020-05" db="EMBL/GenBank/DDBJ databases">
        <title>Mycena genomes resolve the evolution of fungal bioluminescence.</title>
        <authorList>
            <person name="Tsai I.J."/>
        </authorList>
    </citation>
    <scope>NUCLEOTIDE SEQUENCE</scope>
    <source>
        <strain evidence="8">171206Taipei</strain>
    </source>
</reference>
<dbReference type="GO" id="GO:0016740">
    <property type="term" value="F:transferase activity"/>
    <property type="evidence" value="ECO:0007669"/>
    <property type="project" value="UniProtKB-KW"/>
</dbReference>
<evidence type="ECO:0000259" key="7">
    <source>
        <dbReference type="Pfam" id="PF02163"/>
    </source>
</evidence>
<evidence type="ECO:0000256" key="4">
    <source>
        <dbReference type="ARBA" id="ARBA00023136"/>
    </source>
</evidence>
<dbReference type="AlphaFoldDB" id="A0A8H6SR89"/>
<dbReference type="OrthoDB" id="7694678at2759"/>
<accession>A0A8H6SR89</accession>
<feature type="transmembrane region" description="Helical" evidence="6">
    <location>
        <begin position="375"/>
        <end position="396"/>
    </location>
</feature>
<keyword evidence="3 6" id="KW-1133">Transmembrane helix</keyword>
<dbReference type="GO" id="GO:0004222">
    <property type="term" value="F:metalloendopeptidase activity"/>
    <property type="evidence" value="ECO:0007669"/>
    <property type="project" value="InterPro"/>
</dbReference>
<proteinExistence type="predicted"/>
<sequence length="399" mass="43979">MLAPWVYAPPPDLQPSLLAKRLVQSTPVTVVKPVIPGLTTPLSHLPAILSAVFISQVIHEVGHAISAALDAVPIVSAGASFTIAIPAAFVSFPATTLQALQPYSRARIIAAGPFHNLVFWTVLLTVDWLGLANSFNRDVSDIGRVVVNIDKDSDLGSYIELGSIITKIDDVSLGSPEDIWTSYLTSISPPSPGWCVKHAELTTNPHSCCQSTTSSPLACFSSTMHHDHGCLDPVSVLTSDRHRCQVDEECPSEMLCVRPRDSANFVRIGVGDKTILWSGPKNEIYDQVEIGSRIPLLCPFWLVQHLTLFWSYLKMATLSLFLFNLLPLPYLDGTQFMQALLDMSLPEEHEEYDMNALESGDRRQRSRRDRWKERAGRSIGTVTSGLFVLSVVFALIDMR</sequence>
<comment type="caution">
    <text evidence="8">The sequence shown here is derived from an EMBL/GenBank/DDBJ whole genome shotgun (WGS) entry which is preliminary data.</text>
</comment>
<protein>
    <recommendedName>
        <fullName evidence="5">Endopeptidase S2P</fullName>
    </recommendedName>
</protein>